<dbReference type="Pfam" id="PF00535">
    <property type="entry name" value="Glycos_transf_2"/>
    <property type="match status" value="1"/>
</dbReference>
<keyword evidence="12 16" id="KW-0333">Golgi apparatus</keyword>
<organism evidence="18 19">
    <name type="scientific">Tropilaelaps mercedesae</name>
    <dbReference type="NCBI Taxonomy" id="418985"/>
    <lineage>
        <taxon>Eukaryota</taxon>
        <taxon>Metazoa</taxon>
        <taxon>Ecdysozoa</taxon>
        <taxon>Arthropoda</taxon>
        <taxon>Chelicerata</taxon>
        <taxon>Arachnida</taxon>
        <taxon>Acari</taxon>
        <taxon>Parasitiformes</taxon>
        <taxon>Mesostigmata</taxon>
        <taxon>Gamasina</taxon>
        <taxon>Dermanyssoidea</taxon>
        <taxon>Laelapidae</taxon>
        <taxon>Tropilaelaps</taxon>
    </lineage>
</organism>
<keyword evidence="14 16" id="KW-1015">Disulfide bond</keyword>
<gene>
    <name evidence="18" type="ORF">BIW11_00672</name>
</gene>
<comment type="caution">
    <text evidence="18">The sequence shown here is derived from an EMBL/GenBank/DDBJ whole genome shotgun (WGS) entry which is preliminary data.</text>
</comment>
<dbReference type="PROSITE" id="PS50231">
    <property type="entry name" value="RICIN_B_LECTIN"/>
    <property type="match status" value="1"/>
</dbReference>
<keyword evidence="8" id="KW-0479">Metal-binding</keyword>
<dbReference type="FunCoup" id="A0A1V9XRJ9">
    <property type="interactions" value="239"/>
</dbReference>
<evidence type="ECO:0000256" key="15">
    <source>
        <dbReference type="ARBA" id="ARBA00023211"/>
    </source>
</evidence>
<dbReference type="Gene3D" id="2.80.10.50">
    <property type="match status" value="1"/>
</dbReference>
<keyword evidence="15 16" id="KW-0464">Manganese</keyword>
<dbReference type="InterPro" id="IPR035992">
    <property type="entry name" value="Ricin_B-like_lectins"/>
</dbReference>
<evidence type="ECO:0000256" key="4">
    <source>
        <dbReference type="ARBA" id="ARBA00005680"/>
    </source>
</evidence>
<keyword evidence="10" id="KW-0735">Signal-anchor</keyword>
<dbReference type="InterPro" id="IPR000772">
    <property type="entry name" value="Ricin_B_lectin"/>
</dbReference>
<dbReference type="GO" id="GO:0046872">
    <property type="term" value="F:metal ion binding"/>
    <property type="evidence" value="ECO:0007669"/>
    <property type="project" value="UniProtKB-KW"/>
</dbReference>
<keyword evidence="5 16" id="KW-0328">Glycosyltransferase</keyword>
<dbReference type="EC" id="2.4.1.-" evidence="16"/>
<evidence type="ECO:0000256" key="3">
    <source>
        <dbReference type="ARBA" id="ARBA00004922"/>
    </source>
</evidence>
<keyword evidence="11 16" id="KW-1133">Transmembrane helix</keyword>
<evidence type="ECO:0000256" key="2">
    <source>
        <dbReference type="ARBA" id="ARBA00004323"/>
    </source>
</evidence>
<dbReference type="STRING" id="418985.A0A1V9XRJ9"/>
<dbReference type="GO" id="GO:0000139">
    <property type="term" value="C:Golgi membrane"/>
    <property type="evidence" value="ECO:0007669"/>
    <property type="project" value="UniProtKB-SubCell"/>
</dbReference>
<dbReference type="SMART" id="SM00458">
    <property type="entry name" value="RICIN"/>
    <property type="match status" value="1"/>
</dbReference>
<keyword evidence="19" id="KW-1185">Reference proteome</keyword>
<dbReference type="InterPro" id="IPR029044">
    <property type="entry name" value="Nucleotide-diphossugar_trans"/>
</dbReference>
<dbReference type="CDD" id="cd23459">
    <property type="entry name" value="beta-trefoil_Ricin_Pgant1-like"/>
    <property type="match status" value="1"/>
</dbReference>
<keyword evidence="13 16" id="KW-0472">Membrane</keyword>
<evidence type="ECO:0000256" key="10">
    <source>
        <dbReference type="ARBA" id="ARBA00022968"/>
    </source>
</evidence>
<comment type="cofactor">
    <cofactor evidence="1 16">
        <name>Mn(2+)</name>
        <dbReference type="ChEBI" id="CHEBI:29035"/>
    </cofactor>
</comment>
<evidence type="ECO:0000256" key="5">
    <source>
        <dbReference type="ARBA" id="ARBA00022676"/>
    </source>
</evidence>
<keyword evidence="9 16" id="KW-0430">Lectin</keyword>
<keyword evidence="7 16" id="KW-0812">Transmembrane</keyword>
<comment type="similarity">
    <text evidence="4 16">Belongs to the glycosyltransferase 2 family. GalNAc-T subfamily.</text>
</comment>
<accession>A0A1V9XRJ9</accession>
<evidence type="ECO:0000256" key="6">
    <source>
        <dbReference type="ARBA" id="ARBA00022679"/>
    </source>
</evidence>
<dbReference type="SUPFAM" id="SSF53448">
    <property type="entry name" value="Nucleotide-diphospho-sugar transferases"/>
    <property type="match status" value="1"/>
</dbReference>
<dbReference type="GO" id="GO:0006493">
    <property type="term" value="P:protein O-linked glycosylation"/>
    <property type="evidence" value="ECO:0007669"/>
    <property type="project" value="TreeGrafter"/>
</dbReference>
<comment type="subcellular location">
    <subcellularLocation>
        <location evidence="2 16">Golgi apparatus membrane</location>
        <topology evidence="2 16">Single-pass type II membrane protein</topology>
    </subcellularLocation>
</comment>
<feature type="domain" description="Ricin B lectin" evidence="17">
    <location>
        <begin position="475"/>
        <end position="607"/>
    </location>
</feature>
<evidence type="ECO:0000256" key="12">
    <source>
        <dbReference type="ARBA" id="ARBA00023034"/>
    </source>
</evidence>
<dbReference type="Gene3D" id="3.90.550.10">
    <property type="entry name" value="Spore Coat Polysaccharide Biosynthesis Protein SpsA, Chain A"/>
    <property type="match status" value="1"/>
</dbReference>
<evidence type="ECO:0000256" key="13">
    <source>
        <dbReference type="ARBA" id="ARBA00023136"/>
    </source>
</evidence>
<dbReference type="SUPFAM" id="SSF50370">
    <property type="entry name" value="Ricin B-like lectins"/>
    <property type="match status" value="1"/>
</dbReference>
<sequence>MHPIVFAIRRRRVWRLSFVLVIGVLSLVMLHKYTKPRASTDASSGQLFEQYLSDQRQRKLPVQLERSVNTLIEADHKLPAILPVAPTKEEQTFFNQIRPSWGMEGQGVQLSDEEQAEADQQFSLAAFNVFVSDRMPLNRSLVDPRHSDCKTVNYPVRKLPKASVIIIFTDEIFSTLLRTIITTIMRSPPELLKEVILVDDFSTRSDLKERLERFISHHFRPGIVRLIRLTRRSGLIRARLAGAKVATGDVLIFLDSHCETTEGWLEPLLYPIYEDRRAVVCPVIDIIDDKTMQYVAAEGDHFQIGGFNWRGEFVWQNIPQAWKQNRASKADPMKSPTMAGGLFAINREYFWESGSYDEEMDGWGGENLEMSFRIWQCGGKILIAPCSHVGHIFRDYHPYKFPAGKDTSAINTKRAVEVWMDGYKKYFYLMRPELKDMQVGGLSGRKRFRELSECKSFKWYLENVYPHKYISEEHSRAHGIIRNPETNSCIDTYGKSEDRVSDLGLFQCHPIPEEATNQLLSLSRNGEIRKDDICARVQFTDSYHRKGKVVMDKCEEFPRWNQIWSHVIHGQIIHKASGLCIQAEGADVESLFVTQCSESPLQKWSFHTYNLPRGV</sequence>
<name>A0A1V9XRJ9_9ACAR</name>
<evidence type="ECO:0000256" key="1">
    <source>
        <dbReference type="ARBA" id="ARBA00001936"/>
    </source>
</evidence>
<evidence type="ECO:0000259" key="17">
    <source>
        <dbReference type="SMART" id="SM00458"/>
    </source>
</evidence>
<evidence type="ECO:0000256" key="11">
    <source>
        <dbReference type="ARBA" id="ARBA00022989"/>
    </source>
</evidence>
<comment type="pathway">
    <text evidence="3 16">Protein modification; protein glycosylation.</text>
</comment>
<dbReference type="InParanoid" id="A0A1V9XRJ9"/>
<dbReference type="OrthoDB" id="416652at2759"/>
<dbReference type="InterPro" id="IPR045885">
    <property type="entry name" value="GalNAc-T"/>
</dbReference>
<dbReference type="PANTHER" id="PTHR11675:SF43">
    <property type="entry name" value="POLYPEPTIDE N-ACETYLGALACTOSAMINYLTRANSFERASE 1"/>
    <property type="match status" value="1"/>
</dbReference>
<dbReference type="CDD" id="cd02510">
    <property type="entry name" value="pp-GalNAc-T"/>
    <property type="match status" value="1"/>
</dbReference>
<dbReference type="Proteomes" id="UP000192247">
    <property type="component" value="Unassembled WGS sequence"/>
</dbReference>
<dbReference type="UniPathway" id="UPA00378"/>
<dbReference type="InterPro" id="IPR001173">
    <property type="entry name" value="Glyco_trans_2-like"/>
</dbReference>
<dbReference type="GO" id="GO:0030246">
    <property type="term" value="F:carbohydrate binding"/>
    <property type="evidence" value="ECO:0007669"/>
    <property type="project" value="UniProtKB-KW"/>
</dbReference>
<reference evidence="18 19" key="1">
    <citation type="journal article" date="2017" name="Gigascience">
        <title>Draft genome of the honey bee ectoparasitic mite, Tropilaelaps mercedesae, is shaped by the parasitic life history.</title>
        <authorList>
            <person name="Dong X."/>
            <person name="Armstrong S.D."/>
            <person name="Xia D."/>
            <person name="Makepeace B.L."/>
            <person name="Darby A.C."/>
            <person name="Kadowaki T."/>
        </authorList>
    </citation>
    <scope>NUCLEOTIDE SEQUENCE [LARGE SCALE GENOMIC DNA]</scope>
    <source>
        <strain evidence="18">Wuxi-XJTLU</strain>
    </source>
</reference>
<evidence type="ECO:0000256" key="9">
    <source>
        <dbReference type="ARBA" id="ARBA00022734"/>
    </source>
</evidence>
<evidence type="ECO:0000256" key="7">
    <source>
        <dbReference type="ARBA" id="ARBA00022692"/>
    </source>
</evidence>
<feature type="transmembrane region" description="Helical" evidence="16">
    <location>
        <begin position="12"/>
        <end position="30"/>
    </location>
</feature>
<dbReference type="GO" id="GO:0004653">
    <property type="term" value="F:polypeptide N-acetylgalactosaminyltransferase activity"/>
    <property type="evidence" value="ECO:0007669"/>
    <property type="project" value="UniProtKB-ARBA"/>
</dbReference>
<proteinExistence type="inferred from homology"/>
<evidence type="ECO:0000313" key="19">
    <source>
        <dbReference type="Proteomes" id="UP000192247"/>
    </source>
</evidence>
<evidence type="ECO:0000256" key="16">
    <source>
        <dbReference type="RuleBase" id="RU361242"/>
    </source>
</evidence>
<dbReference type="PANTHER" id="PTHR11675">
    <property type="entry name" value="N-ACETYLGALACTOSAMINYLTRANSFERASE"/>
    <property type="match status" value="1"/>
</dbReference>
<dbReference type="Pfam" id="PF00652">
    <property type="entry name" value="Ricin_B_lectin"/>
    <property type="match status" value="1"/>
</dbReference>
<dbReference type="FunFam" id="3.90.550.10:FF:000021">
    <property type="entry name" value="Polypeptide N-acetylgalactosaminyltransferase"/>
    <property type="match status" value="1"/>
</dbReference>
<protein>
    <recommendedName>
        <fullName evidence="16">Polypeptide N-acetylgalactosaminyltransferase</fullName>
        <ecNumber evidence="16">2.4.1.-</ecNumber>
    </recommendedName>
    <alternativeName>
        <fullName evidence="16">Protein-UDP acetylgalactosaminyltransferase</fullName>
    </alternativeName>
</protein>
<evidence type="ECO:0000256" key="8">
    <source>
        <dbReference type="ARBA" id="ARBA00022723"/>
    </source>
</evidence>
<evidence type="ECO:0000313" key="18">
    <source>
        <dbReference type="EMBL" id="OQR75988.1"/>
    </source>
</evidence>
<evidence type="ECO:0000256" key="14">
    <source>
        <dbReference type="ARBA" id="ARBA00023157"/>
    </source>
</evidence>
<dbReference type="EMBL" id="MNPL01005490">
    <property type="protein sequence ID" value="OQR75988.1"/>
    <property type="molecule type" value="Genomic_DNA"/>
</dbReference>
<keyword evidence="6 16" id="KW-0808">Transferase</keyword>
<dbReference type="AlphaFoldDB" id="A0A1V9XRJ9"/>